<feature type="domain" description="ABC3 transporter permease C-terminal" evidence="8">
    <location>
        <begin position="987"/>
        <end position="1099"/>
    </location>
</feature>
<evidence type="ECO:0000256" key="6">
    <source>
        <dbReference type="SAM" id="MobiDB-lite"/>
    </source>
</evidence>
<feature type="compositionally biased region" description="Basic residues" evidence="6">
    <location>
        <begin position="117"/>
        <end position="134"/>
    </location>
</feature>
<feature type="transmembrane region" description="Helical" evidence="7">
    <location>
        <begin position="977"/>
        <end position="1004"/>
    </location>
</feature>
<evidence type="ECO:0000256" key="3">
    <source>
        <dbReference type="ARBA" id="ARBA00022692"/>
    </source>
</evidence>
<feature type="transmembrane region" description="Helical" evidence="7">
    <location>
        <begin position="695"/>
        <end position="723"/>
    </location>
</feature>
<feature type="domain" description="ABC3 transporter permease C-terminal" evidence="8">
    <location>
        <begin position="536"/>
        <end position="647"/>
    </location>
</feature>
<feature type="region of interest" description="Disordered" evidence="6">
    <location>
        <begin position="18"/>
        <end position="134"/>
    </location>
</feature>
<evidence type="ECO:0000256" key="5">
    <source>
        <dbReference type="ARBA" id="ARBA00023136"/>
    </source>
</evidence>
<evidence type="ECO:0000259" key="8">
    <source>
        <dbReference type="Pfam" id="PF02687"/>
    </source>
</evidence>
<feature type="compositionally biased region" description="Basic residues" evidence="6">
    <location>
        <begin position="77"/>
        <end position="101"/>
    </location>
</feature>
<dbReference type="PANTHER" id="PTHR30287:SF1">
    <property type="entry name" value="INNER MEMBRANE PROTEIN"/>
    <property type="match status" value="1"/>
</dbReference>
<sequence length="1108" mass="117668">MGRFARARARPALEPRALRKEAAHGRSHFARRGARVGERPAPLSHRADRGRVRARRLHSPARHARGAHVAVGDRLGRRARGRRVPRRQGSRVRFAVGRRPHVHPDSRGRGARGGVARPRRSRAPRRRGPRGRHARRFRAYREGGHARTHQSVAGTDLELDRVDDGGRAHGRRPRARILRAAAVPRADDRLSRVFRVGVAAPLARRVGRLSRDGEPHGVAAEFDREQARLTAAGKARPAGRRFGLVDLLRQAGRMTLRDWRAGELTLVALALVLAVAALTSVGFLADRLRQGLERDARRMLGADFVVRADHPVDPAFAHEARTLGLATATTAVFPSMVGAAKPADSADSAGSAKAGTPAPSAAADGAGSSPPVRLAAVKAVSAGYPLRGAVEIAPEANAPGRAAGSIPASGTVWVDPSLLDALHLKVGDALRVGGRTFTIGAAITRELDRGFSFVNFSPRVMLRADELESTGLTGYGSRVTYRLLVAGDDAAVERFARYAHARVDGGKLRGVALESLQEGQPQVRQTLDRARHFLTLVALLTALLAAVAIAMAAQRYMRRHLDGCAAMRCLGASRRTLSALFAIEFALLGLAGGAAGAALGYVGHLVLLRALGSLIDVVLPPPSAWPAAIGVGTGLVLLLGFALPPLAPLTRVPPVRVLRREWGDAGRVAWVGYAMGIALFAALLIAAAGNLTLGAIVAGGFAGSLVLFALIARLALVALARLVRDGRVAAGLGWRHALASLERRGAASALQITALALGLMCLLLIAITRNDLVAGWRQSTPPDAPNQFLIDIQPDQRDDVVRYLAANGIADPALSPMVRGRLVAVNGKPVNPDDYKRDDARRLVDREFNLSYTTRLPEDNRLVAGDWFGASGVPQISIEAGLAKTLGVKTGDTLRFDVTGLTVDAPVTSVRKLDWGTFRVNFFVLMPPAALRDFPATYITSFHLPAARERVLDGLIARYPNLTAIDVGPILAQLERVLLQVIGAVQFLFGFTLAAGVLVLYTALAGSRDERVREAALMRALGASRKQVVAVQRAEFVVVGVLAGAMAAAGALVVGAVLASRVFDFQLAPDPWLVPAGIAAGVACAGAAGWLGLRGVLRRPALQSLRDA</sequence>
<feature type="transmembrane region" description="Helical" evidence="7">
    <location>
        <begin position="577"/>
        <end position="603"/>
    </location>
</feature>
<dbReference type="InterPro" id="IPR003838">
    <property type="entry name" value="ABC3_permease_C"/>
</dbReference>
<feature type="compositionally biased region" description="Basic residues" evidence="6">
    <location>
        <begin position="25"/>
        <end position="34"/>
    </location>
</feature>
<evidence type="ECO:0000256" key="7">
    <source>
        <dbReference type="SAM" id="Phobius"/>
    </source>
</evidence>
<reference evidence="9 10" key="1">
    <citation type="submission" date="2005-09" db="EMBL/GenBank/DDBJ databases">
        <authorList>
            <person name="Woods D.E."/>
            <person name="Nierman W.C."/>
        </authorList>
    </citation>
    <scope>NUCLEOTIDE SEQUENCE [LARGE SCALE GENOMIC DNA]</scope>
    <source>
        <strain evidence="9 10">1710b</strain>
    </source>
</reference>
<dbReference type="InterPro" id="IPR038766">
    <property type="entry name" value="Membrane_comp_ABC_pdt"/>
</dbReference>
<protein>
    <submittedName>
        <fullName evidence="9">Putative permease</fullName>
    </submittedName>
</protein>
<dbReference type="HOGENOM" id="CLU_009475_0_0_4"/>
<organism evidence="9 10">
    <name type="scientific">Burkholderia pseudomallei (strain 1710b)</name>
    <dbReference type="NCBI Taxonomy" id="320372"/>
    <lineage>
        <taxon>Bacteria</taxon>
        <taxon>Pseudomonadati</taxon>
        <taxon>Pseudomonadota</taxon>
        <taxon>Betaproteobacteria</taxon>
        <taxon>Burkholderiales</taxon>
        <taxon>Burkholderiaceae</taxon>
        <taxon>Burkholderia</taxon>
        <taxon>pseudomallei group</taxon>
    </lineage>
</organism>
<comment type="subcellular location">
    <subcellularLocation>
        <location evidence="1">Cell membrane</location>
        <topology evidence="1">Multi-pass membrane protein</topology>
    </subcellularLocation>
</comment>
<feature type="transmembrane region" description="Helical" evidence="7">
    <location>
        <begin position="1072"/>
        <end position="1093"/>
    </location>
</feature>
<keyword evidence="5 7" id="KW-0472">Membrane</keyword>
<evidence type="ECO:0000313" key="9">
    <source>
        <dbReference type="EMBL" id="ABA48947.1"/>
    </source>
</evidence>
<evidence type="ECO:0000256" key="2">
    <source>
        <dbReference type="ARBA" id="ARBA00022475"/>
    </source>
</evidence>
<feature type="transmembrane region" description="Helical" evidence="7">
    <location>
        <begin position="533"/>
        <end position="553"/>
    </location>
</feature>
<feature type="transmembrane region" description="Helical" evidence="7">
    <location>
        <begin position="264"/>
        <end position="285"/>
    </location>
</feature>
<dbReference type="EnsemblBacteria" id="ABA48947">
    <property type="protein sequence ID" value="ABA48947"/>
    <property type="gene ID" value="BURPS1710b_1400"/>
</dbReference>
<evidence type="ECO:0000256" key="4">
    <source>
        <dbReference type="ARBA" id="ARBA00022989"/>
    </source>
</evidence>
<proteinExistence type="predicted"/>
<dbReference type="KEGG" id="bpm:BURPS1710b_1400"/>
<name>Q3JUE3_BURP1</name>
<accession>Q3JUE3</accession>
<feature type="transmembrane region" description="Helical" evidence="7">
    <location>
        <begin position="1036"/>
        <end position="1060"/>
    </location>
</feature>
<dbReference type="Proteomes" id="UP000002700">
    <property type="component" value="Chromosome I"/>
</dbReference>
<dbReference type="GO" id="GO:0005886">
    <property type="term" value="C:plasma membrane"/>
    <property type="evidence" value="ECO:0007669"/>
    <property type="project" value="UniProtKB-SubCell"/>
</dbReference>
<feature type="compositionally biased region" description="Basic residues" evidence="6">
    <location>
        <begin position="52"/>
        <end position="66"/>
    </location>
</feature>
<keyword evidence="2" id="KW-1003">Cell membrane</keyword>
<feature type="transmembrane region" description="Helical" evidence="7">
    <location>
        <begin position="668"/>
        <end position="689"/>
    </location>
</feature>
<dbReference type="PANTHER" id="PTHR30287">
    <property type="entry name" value="MEMBRANE COMPONENT OF PREDICTED ABC SUPERFAMILY METABOLITE UPTAKE TRANSPORTER"/>
    <property type="match status" value="1"/>
</dbReference>
<dbReference type="AlphaFoldDB" id="Q3JUE3"/>
<keyword evidence="4 7" id="KW-1133">Transmembrane helix</keyword>
<dbReference type="EMBL" id="CP000124">
    <property type="protein sequence ID" value="ABA48947.1"/>
    <property type="molecule type" value="Genomic_DNA"/>
</dbReference>
<evidence type="ECO:0000313" key="10">
    <source>
        <dbReference type="Proteomes" id="UP000002700"/>
    </source>
</evidence>
<feature type="region of interest" description="Disordered" evidence="6">
    <location>
        <begin position="344"/>
        <end position="369"/>
    </location>
</feature>
<gene>
    <name evidence="9" type="ordered locus">BURPS1710b_1400</name>
</gene>
<feature type="transmembrane region" description="Helical" evidence="7">
    <location>
        <begin position="744"/>
        <end position="767"/>
    </location>
</feature>
<keyword evidence="3 7" id="KW-0812">Transmembrane</keyword>
<evidence type="ECO:0000256" key="1">
    <source>
        <dbReference type="ARBA" id="ARBA00004651"/>
    </source>
</evidence>
<feature type="transmembrane region" description="Helical" evidence="7">
    <location>
        <begin position="623"/>
        <end position="647"/>
    </location>
</feature>
<dbReference type="Pfam" id="PF02687">
    <property type="entry name" value="FtsX"/>
    <property type="match status" value="2"/>
</dbReference>